<sequence>MAVAWKQTAAEYKALYHQAYNMARLQVDLALAYHRPGDKPLAIITDIDDTIILPINYWGYLINNNKDFFDDAIWDKWIPQYKMVASPGALEFFQYCKEKGVEVFYVSNRDQGPNTYEYAMTQLNKLNFPYIDNSHLTVNRETSNKEIRQNEIAQKYNVISYLGDNLNDFRRVYYVKDVDERTKLMEQDKDLYGSKFILMPNPTDGHWIRAIFGDSEPPATDQNRAIWKKAAARSAWEQK</sequence>
<name>A0ABR5N487_BRECH</name>
<evidence type="ECO:0000313" key="3">
    <source>
        <dbReference type="Proteomes" id="UP000051063"/>
    </source>
</evidence>
<dbReference type="InterPro" id="IPR023214">
    <property type="entry name" value="HAD_sf"/>
</dbReference>
<comment type="caution">
    <text evidence="2">The sequence shown here is derived from an EMBL/GenBank/DDBJ whole genome shotgun (WGS) entry which is preliminary data.</text>
</comment>
<keyword evidence="3" id="KW-1185">Reference proteome</keyword>
<evidence type="ECO:0000313" key="2">
    <source>
        <dbReference type="EMBL" id="KQL45324.1"/>
    </source>
</evidence>
<reference evidence="2 3" key="1">
    <citation type="submission" date="2015-09" db="EMBL/GenBank/DDBJ databases">
        <title>Genome sequencing project for genomic taxonomy and phylogenomics of Bacillus-like bacteria.</title>
        <authorList>
            <person name="Liu B."/>
            <person name="Wang J."/>
            <person name="Zhu Y."/>
            <person name="Liu G."/>
            <person name="Chen Q."/>
            <person name="Chen Z."/>
            <person name="Lan J."/>
            <person name="Che J."/>
            <person name="Ge C."/>
            <person name="Shi H."/>
            <person name="Pan Z."/>
            <person name="Liu X."/>
        </authorList>
    </citation>
    <scope>NUCLEOTIDE SEQUENCE [LARGE SCALE GENOMIC DNA]</scope>
    <source>
        <strain evidence="2 3">DSM 8552</strain>
    </source>
</reference>
<proteinExistence type="predicted"/>
<gene>
    <name evidence="2" type="ORF">AN963_27425</name>
</gene>
<evidence type="ECO:0000256" key="1">
    <source>
        <dbReference type="ARBA" id="ARBA00022729"/>
    </source>
</evidence>
<dbReference type="SUPFAM" id="SSF56784">
    <property type="entry name" value="HAD-like"/>
    <property type="match status" value="1"/>
</dbReference>
<dbReference type="InterPro" id="IPR036412">
    <property type="entry name" value="HAD-like_sf"/>
</dbReference>
<keyword evidence="1" id="KW-0732">Signal</keyword>
<dbReference type="EMBL" id="LJJB01000013">
    <property type="protein sequence ID" value="KQL45324.1"/>
    <property type="molecule type" value="Genomic_DNA"/>
</dbReference>
<dbReference type="InterPro" id="IPR005519">
    <property type="entry name" value="Acid_phosphat_B-like"/>
</dbReference>
<accession>A0ABR5N487</accession>
<dbReference type="PIRSF" id="PIRSF019271">
    <property type="entry name" value="Acid_Ptase_C"/>
    <property type="match status" value="1"/>
</dbReference>
<protein>
    <submittedName>
        <fullName evidence="2">Acid phosphatase</fullName>
    </submittedName>
</protein>
<dbReference type="InterPro" id="IPR006423">
    <property type="entry name" value="Lipo_e_P4"/>
</dbReference>
<dbReference type="Proteomes" id="UP000051063">
    <property type="component" value="Unassembled WGS sequence"/>
</dbReference>
<organism evidence="2 3">
    <name type="scientific">Brevibacillus choshinensis</name>
    <dbReference type="NCBI Taxonomy" id="54911"/>
    <lineage>
        <taxon>Bacteria</taxon>
        <taxon>Bacillati</taxon>
        <taxon>Bacillota</taxon>
        <taxon>Bacilli</taxon>
        <taxon>Bacillales</taxon>
        <taxon>Paenibacillaceae</taxon>
        <taxon>Brevibacillus</taxon>
    </lineage>
</organism>
<dbReference type="Gene3D" id="3.40.50.1000">
    <property type="entry name" value="HAD superfamily/HAD-like"/>
    <property type="match status" value="1"/>
</dbReference>
<dbReference type="Pfam" id="PF03767">
    <property type="entry name" value="Acid_phosphat_B"/>
    <property type="match status" value="1"/>
</dbReference>